<evidence type="ECO:0000256" key="6">
    <source>
        <dbReference type="ARBA" id="ARBA00022723"/>
    </source>
</evidence>
<keyword evidence="15" id="KW-1185">Reference proteome</keyword>
<comment type="subcellular location">
    <subcellularLocation>
        <location evidence="1 12">Cell membrane</location>
        <topology evidence="1 12">Multi-pass membrane protein</topology>
    </subcellularLocation>
</comment>
<organism evidence="14 15">
    <name type="scientific">Desulfovibrio ferrophilus</name>
    <dbReference type="NCBI Taxonomy" id="241368"/>
    <lineage>
        <taxon>Bacteria</taxon>
        <taxon>Pseudomonadati</taxon>
        <taxon>Thermodesulfobacteriota</taxon>
        <taxon>Desulfovibrionia</taxon>
        <taxon>Desulfovibrionales</taxon>
        <taxon>Desulfovibrionaceae</taxon>
        <taxon>Desulfovibrio</taxon>
    </lineage>
</organism>
<feature type="binding site" evidence="12">
    <location>
        <position position="135"/>
    </location>
    <ligand>
        <name>Zn(2+)</name>
        <dbReference type="ChEBI" id="CHEBI:29105"/>
        <note>catalytic</note>
    </ligand>
</feature>
<feature type="binding site" evidence="12">
    <location>
        <position position="206"/>
    </location>
    <ligand>
        <name>Zn(2+)</name>
        <dbReference type="ChEBI" id="CHEBI:29105"/>
        <note>catalytic</note>
    </ligand>
</feature>
<dbReference type="Proteomes" id="UP000269883">
    <property type="component" value="Chromosome"/>
</dbReference>
<dbReference type="Gene3D" id="3.30.2010.10">
    <property type="entry name" value="Metalloproteases ('zincins'), catalytic domain"/>
    <property type="match status" value="1"/>
</dbReference>
<dbReference type="InterPro" id="IPR001915">
    <property type="entry name" value="Peptidase_M48"/>
</dbReference>
<sequence>MTSQLKTALLLSLLTGLLILIGGAMGGRGGLVIAFILAMVMNVGSYWYSDKVVLSMYKARLLGPGDAPGLHAMVQELSANAGIPMPRIALIPQQAPNAFATGRNPENAVVAVTEGIMRLLTPEELKGVLAHEIGHIANRDILIQSVAGVLAGVIMYVASMIKWAALFGMGGNSDDEGGNPIAALALAFIAPVAAMLIQMAISRSREYLADASGARYSGTPSQLASALNKISNYAQQAPMQGGNEATAHMFIINPFMGGAAKWFSTHPPVEERVRRLMEMERR</sequence>
<name>A0A2Z6B2Y2_9BACT</name>
<keyword evidence="3 12" id="KW-1003">Cell membrane</keyword>
<evidence type="ECO:0000256" key="5">
    <source>
        <dbReference type="ARBA" id="ARBA00022692"/>
    </source>
</evidence>
<comment type="similarity">
    <text evidence="2 12">Belongs to the peptidase M48B family.</text>
</comment>
<dbReference type="KEGG" id="dfl:DFE_3060"/>
<keyword evidence="7 12" id="KW-0378">Hydrolase</keyword>
<feature type="binding site" evidence="12">
    <location>
        <position position="131"/>
    </location>
    <ligand>
        <name>Zn(2+)</name>
        <dbReference type="ChEBI" id="CHEBI:29105"/>
        <note>catalytic</note>
    </ligand>
</feature>
<comment type="cofactor">
    <cofactor evidence="12">
        <name>Zn(2+)</name>
        <dbReference type="ChEBI" id="CHEBI:29105"/>
    </cofactor>
    <text evidence="12">Binds 1 zinc ion per subunit.</text>
</comment>
<dbReference type="HAMAP" id="MF_00188">
    <property type="entry name" value="Pept_M48_protease_HtpX"/>
    <property type="match status" value="1"/>
</dbReference>
<keyword evidence="8 12" id="KW-0862">Zinc</keyword>
<feature type="active site" evidence="12">
    <location>
        <position position="132"/>
    </location>
</feature>
<dbReference type="EMBL" id="AP017378">
    <property type="protein sequence ID" value="BBD09786.1"/>
    <property type="molecule type" value="Genomic_DNA"/>
</dbReference>
<dbReference type="PANTHER" id="PTHR43221">
    <property type="entry name" value="PROTEASE HTPX"/>
    <property type="match status" value="1"/>
</dbReference>
<protein>
    <recommendedName>
        <fullName evidence="12">Protease HtpX homolog</fullName>
        <ecNumber evidence="12">3.4.24.-</ecNumber>
    </recommendedName>
</protein>
<feature type="transmembrane region" description="Helical" evidence="12">
    <location>
        <begin position="7"/>
        <end position="25"/>
    </location>
</feature>
<evidence type="ECO:0000259" key="13">
    <source>
        <dbReference type="Pfam" id="PF01435"/>
    </source>
</evidence>
<dbReference type="EC" id="3.4.24.-" evidence="12"/>
<dbReference type="InterPro" id="IPR050083">
    <property type="entry name" value="HtpX_protease"/>
</dbReference>
<dbReference type="RefSeq" id="WP_126380802.1">
    <property type="nucleotide sequence ID" value="NZ_AP017378.1"/>
</dbReference>
<feature type="transmembrane region" description="Helical" evidence="12">
    <location>
        <begin position="141"/>
        <end position="161"/>
    </location>
</feature>
<accession>A0A2Z6B2Y2</accession>
<evidence type="ECO:0000256" key="9">
    <source>
        <dbReference type="ARBA" id="ARBA00022989"/>
    </source>
</evidence>
<keyword evidence="6 12" id="KW-0479">Metal-binding</keyword>
<feature type="transmembrane region" description="Helical" evidence="12">
    <location>
        <begin position="31"/>
        <end position="48"/>
    </location>
</feature>
<dbReference type="InterPro" id="IPR022919">
    <property type="entry name" value="Pept_M48_protease_HtpX"/>
</dbReference>
<reference evidence="14 15" key="1">
    <citation type="journal article" date="2018" name="Sci. Adv.">
        <title>Multi-heme cytochromes provide a pathway for survival in energy-limited environments.</title>
        <authorList>
            <person name="Deng X."/>
            <person name="Dohmae N."/>
            <person name="Nealson K.H."/>
            <person name="Hashimoto K."/>
            <person name="Okamoto A."/>
        </authorList>
    </citation>
    <scope>NUCLEOTIDE SEQUENCE [LARGE SCALE GENOMIC DNA]</scope>
    <source>
        <strain evidence="14 15">IS5</strain>
    </source>
</reference>
<evidence type="ECO:0000256" key="3">
    <source>
        <dbReference type="ARBA" id="ARBA00022475"/>
    </source>
</evidence>
<keyword evidence="10 12" id="KW-0482">Metalloprotease</keyword>
<keyword evidence="11 12" id="KW-0472">Membrane</keyword>
<evidence type="ECO:0000256" key="1">
    <source>
        <dbReference type="ARBA" id="ARBA00004651"/>
    </source>
</evidence>
<evidence type="ECO:0000256" key="10">
    <source>
        <dbReference type="ARBA" id="ARBA00023049"/>
    </source>
</evidence>
<feature type="domain" description="Peptidase M48" evidence="13">
    <location>
        <begin position="68"/>
        <end position="279"/>
    </location>
</feature>
<evidence type="ECO:0000256" key="2">
    <source>
        <dbReference type="ARBA" id="ARBA00009779"/>
    </source>
</evidence>
<keyword evidence="4 12" id="KW-0645">Protease</keyword>
<dbReference type="OrthoDB" id="15218at2"/>
<dbReference type="GO" id="GO:0008270">
    <property type="term" value="F:zinc ion binding"/>
    <property type="evidence" value="ECO:0007669"/>
    <property type="project" value="UniProtKB-UniRule"/>
</dbReference>
<evidence type="ECO:0000256" key="4">
    <source>
        <dbReference type="ARBA" id="ARBA00022670"/>
    </source>
</evidence>
<dbReference type="Pfam" id="PF01435">
    <property type="entry name" value="Peptidase_M48"/>
    <property type="match status" value="1"/>
</dbReference>
<evidence type="ECO:0000256" key="8">
    <source>
        <dbReference type="ARBA" id="ARBA00022833"/>
    </source>
</evidence>
<dbReference type="GO" id="GO:0005886">
    <property type="term" value="C:plasma membrane"/>
    <property type="evidence" value="ECO:0007669"/>
    <property type="project" value="UniProtKB-SubCell"/>
</dbReference>
<gene>
    <name evidence="12" type="primary">htpX</name>
    <name evidence="14" type="ORF">DFE_3060</name>
</gene>
<dbReference type="AlphaFoldDB" id="A0A2Z6B2Y2"/>
<evidence type="ECO:0000256" key="11">
    <source>
        <dbReference type="ARBA" id="ARBA00023136"/>
    </source>
</evidence>
<dbReference type="GO" id="GO:0006508">
    <property type="term" value="P:proteolysis"/>
    <property type="evidence" value="ECO:0007669"/>
    <property type="project" value="UniProtKB-KW"/>
</dbReference>
<evidence type="ECO:0000313" key="14">
    <source>
        <dbReference type="EMBL" id="BBD09786.1"/>
    </source>
</evidence>
<evidence type="ECO:0000313" key="15">
    <source>
        <dbReference type="Proteomes" id="UP000269883"/>
    </source>
</evidence>
<dbReference type="CDD" id="cd07336">
    <property type="entry name" value="M48B_HtpX_like"/>
    <property type="match status" value="1"/>
</dbReference>
<evidence type="ECO:0000256" key="7">
    <source>
        <dbReference type="ARBA" id="ARBA00022801"/>
    </source>
</evidence>
<keyword evidence="9 12" id="KW-1133">Transmembrane helix</keyword>
<proteinExistence type="inferred from homology"/>
<dbReference type="PANTHER" id="PTHR43221:SF1">
    <property type="entry name" value="PROTEASE HTPX"/>
    <property type="match status" value="1"/>
</dbReference>
<evidence type="ECO:0000256" key="12">
    <source>
        <dbReference type="HAMAP-Rule" id="MF_00188"/>
    </source>
</evidence>
<keyword evidence="5 12" id="KW-0812">Transmembrane</keyword>
<dbReference type="GO" id="GO:0004222">
    <property type="term" value="F:metalloendopeptidase activity"/>
    <property type="evidence" value="ECO:0007669"/>
    <property type="project" value="UniProtKB-UniRule"/>
</dbReference>
<feature type="transmembrane region" description="Helical" evidence="12">
    <location>
        <begin position="181"/>
        <end position="201"/>
    </location>
</feature>